<dbReference type="InterPro" id="IPR042099">
    <property type="entry name" value="ANL_N_sf"/>
</dbReference>
<keyword evidence="2 4" id="KW-0436">Ligase</keyword>
<dbReference type="Gene3D" id="3.40.50.12780">
    <property type="entry name" value="N-terminal domain of ligase-like"/>
    <property type="match status" value="1"/>
</dbReference>
<dbReference type="RefSeq" id="WP_043592497.1">
    <property type="nucleotide sequence ID" value="NZ_CP031968.1"/>
</dbReference>
<accession>A0AAD0W660</accession>
<dbReference type="EMBL" id="CP031968">
    <property type="protein sequence ID" value="AXT44724.1"/>
    <property type="molecule type" value="Genomic_DNA"/>
</dbReference>
<evidence type="ECO:0000259" key="3">
    <source>
        <dbReference type="Pfam" id="PF00501"/>
    </source>
</evidence>
<protein>
    <submittedName>
        <fullName evidence="4">Long-chain fatty acid--CoA ligase</fullName>
    </submittedName>
</protein>
<dbReference type="GeneID" id="58557742"/>
<reference evidence="4 5" key="1">
    <citation type="submission" date="2018-08" db="EMBL/GenBank/DDBJ databases">
        <title>Complete genome sequence of JP2-74.</title>
        <authorList>
            <person name="Wu L."/>
        </authorList>
    </citation>
    <scope>NUCLEOTIDE SEQUENCE [LARGE SCALE GENOMIC DNA]</scope>
    <source>
        <strain evidence="4 5">JP2-74</strain>
    </source>
</reference>
<dbReference type="InterPro" id="IPR045851">
    <property type="entry name" value="AMP-bd_C_sf"/>
</dbReference>
<evidence type="ECO:0000256" key="2">
    <source>
        <dbReference type="ARBA" id="ARBA00022598"/>
    </source>
</evidence>
<dbReference type="KEGG" id="crz:D1345_00195"/>
<dbReference type="PROSITE" id="PS00455">
    <property type="entry name" value="AMP_BINDING"/>
    <property type="match status" value="1"/>
</dbReference>
<dbReference type="Proteomes" id="UP000259465">
    <property type="component" value="Chromosome"/>
</dbReference>
<evidence type="ECO:0000256" key="1">
    <source>
        <dbReference type="ARBA" id="ARBA00006432"/>
    </source>
</evidence>
<organism evidence="4 5">
    <name type="scientific">Chromobacterium rhizoryzae</name>
    <dbReference type="NCBI Taxonomy" id="1778675"/>
    <lineage>
        <taxon>Bacteria</taxon>
        <taxon>Pseudomonadati</taxon>
        <taxon>Pseudomonadota</taxon>
        <taxon>Betaproteobacteria</taxon>
        <taxon>Neisseriales</taxon>
        <taxon>Chromobacteriaceae</taxon>
        <taxon>Chromobacterium</taxon>
    </lineage>
</organism>
<dbReference type="AlphaFoldDB" id="A0AAD0W660"/>
<dbReference type="Gene3D" id="3.30.300.30">
    <property type="match status" value="1"/>
</dbReference>
<dbReference type="InterPro" id="IPR000873">
    <property type="entry name" value="AMP-dep_synth/lig_dom"/>
</dbReference>
<comment type="similarity">
    <text evidence="1">Belongs to the ATP-dependent AMP-binding enzyme family.</text>
</comment>
<proteinExistence type="inferred from homology"/>
<sequence>MDHLIKKQAWDALFNDPELGAGNFLFKAHAAYGGSREDYLFLEKPFIGPRGNAYQSFSLDSLFHLVSDLAAWYRQQGIQAGRHVCLFLGDGIPSFLHFLALGSLGCVPVLINGHLRADIAALYAQRNRFDVFVYDKETDARWDLAGALRGLTALDAGFNAGAAVALAPLPASGWPAAVKDEDIVMVCHSSGTTGIPKAVLFGHAQFFNGKRERLRGFVEQDEDKLATAMPPTHAAGISYLMTATMLQLPALALATQTGQVAANLIASFQPTIVTAFSQTYASFAELNLPDGYFDSVRRYYNTGDTAHEAHIRQLLRLAPSGRFTDMFGASELGMSQFFKVSTPEQVASKRTVGAAASYARCDVLTPQGELLPDGQPGYIGVRSPTVTPGYYGQPHLTALTTLNGYWLTGDIGLRLDNGEFVHLDRIVDAVPTPLGVPAYTLLLEEHLLSHADLFDVSVIGVSRGPTREEAVLVLARGKAGAALDADEVLRQALDCFPFKGRGALPDYTVCVGVLGDDYALPVGSTGKVLKRVARDQFWSWQRDYDDGLRDVFSALRWNQSLDRQPEAAAEPQSLLDYLRG</sequence>
<evidence type="ECO:0000313" key="4">
    <source>
        <dbReference type="EMBL" id="AXT44724.1"/>
    </source>
</evidence>
<dbReference type="Pfam" id="PF00501">
    <property type="entry name" value="AMP-binding"/>
    <property type="match status" value="1"/>
</dbReference>
<feature type="domain" description="AMP-dependent synthetase/ligase" evidence="3">
    <location>
        <begin position="52"/>
        <end position="391"/>
    </location>
</feature>
<evidence type="ECO:0000313" key="5">
    <source>
        <dbReference type="Proteomes" id="UP000259465"/>
    </source>
</evidence>
<name>A0AAD0W660_9NEIS</name>
<dbReference type="InterPro" id="IPR020845">
    <property type="entry name" value="AMP-binding_CS"/>
</dbReference>
<gene>
    <name evidence="4" type="ORF">D1345_00195</name>
</gene>
<keyword evidence="5" id="KW-1185">Reference proteome</keyword>
<dbReference type="GO" id="GO:0016405">
    <property type="term" value="F:CoA-ligase activity"/>
    <property type="evidence" value="ECO:0007669"/>
    <property type="project" value="TreeGrafter"/>
</dbReference>
<dbReference type="PANTHER" id="PTHR24096:SF149">
    <property type="entry name" value="AMP-BINDING DOMAIN-CONTAINING PROTEIN-RELATED"/>
    <property type="match status" value="1"/>
</dbReference>
<dbReference type="PANTHER" id="PTHR24096">
    <property type="entry name" value="LONG-CHAIN-FATTY-ACID--COA LIGASE"/>
    <property type="match status" value="1"/>
</dbReference>
<dbReference type="SUPFAM" id="SSF56801">
    <property type="entry name" value="Acetyl-CoA synthetase-like"/>
    <property type="match status" value="1"/>
</dbReference>